<dbReference type="EMBL" id="VSSQ01029840">
    <property type="protein sequence ID" value="MPM80131.1"/>
    <property type="molecule type" value="Genomic_DNA"/>
</dbReference>
<organism evidence="1">
    <name type="scientific">bioreactor metagenome</name>
    <dbReference type="NCBI Taxonomy" id="1076179"/>
    <lineage>
        <taxon>unclassified sequences</taxon>
        <taxon>metagenomes</taxon>
        <taxon>ecological metagenomes</taxon>
    </lineage>
</organism>
<reference evidence="1" key="1">
    <citation type="submission" date="2019-08" db="EMBL/GenBank/DDBJ databases">
        <authorList>
            <person name="Kucharzyk K."/>
            <person name="Murdoch R.W."/>
            <person name="Higgins S."/>
            <person name="Loffler F."/>
        </authorList>
    </citation>
    <scope>NUCLEOTIDE SEQUENCE</scope>
</reference>
<proteinExistence type="predicted"/>
<gene>
    <name evidence="1" type="ORF">SDC9_127177</name>
</gene>
<sequence length="112" mass="12402">MSDSHAILGAACQLRDDMLSDEVARFGLPIGSVGFRVKGRHLLCDDAERDQCRVIGQVGKLGIQKDQHGNLMSLKMPLWHRGRRCTPHQSCFVASILCRSNPCRCNLVKSAL</sequence>
<accession>A0A645CT91</accession>
<name>A0A645CT91_9ZZZZ</name>
<comment type="caution">
    <text evidence="1">The sequence shown here is derived from an EMBL/GenBank/DDBJ whole genome shotgun (WGS) entry which is preliminary data.</text>
</comment>
<dbReference type="AlphaFoldDB" id="A0A645CT91"/>
<protein>
    <submittedName>
        <fullName evidence="1">Uncharacterized protein</fullName>
    </submittedName>
</protein>
<evidence type="ECO:0000313" key="1">
    <source>
        <dbReference type="EMBL" id="MPM80131.1"/>
    </source>
</evidence>